<gene>
    <name evidence="1" type="ORF">IF129_03440</name>
</gene>
<dbReference type="RefSeq" id="WP_191207881.1">
    <property type="nucleotide sequence ID" value="NZ_BAABKL010000039.1"/>
</dbReference>
<evidence type="ECO:0000313" key="2">
    <source>
        <dbReference type="Proteomes" id="UP000632289"/>
    </source>
</evidence>
<dbReference type="Proteomes" id="UP000632289">
    <property type="component" value="Unassembled WGS sequence"/>
</dbReference>
<keyword evidence="2" id="KW-1185">Reference proteome</keyword>
<organism evidence="1 2">
    <name type="scientific">Streptomyces chumphonensis</name>
    <dbReference type="NCBI Taxonomy" id="1214925"/>
    <lineage>
        <taxon>Bacteria</taxon>
        <taxon>Bacillati</taxon>
        <taxon>Actinomycetota</taxon>
        <taxon>Actinomycetes</taxon>
        <taxon>Kitasatosporales</taxon>
        <taxon>Streptomycetaceae</taxon>
        <taxon>Streptomyces</taxon>
    </lineage>
</organism>
<dbReference type="EMBL" id="JACXYU010000001">
    <property type="protein sequence ID" value="MBD3930627.1"/>
    <property type="molecule type" value="Genomic_DNA"/>
</dbReference>
<protein>
    <submittedName>
        <fullName evidence="1">Uncharacterized protein</fullName>
    </submittedName>
</protein>
<reference evidence="1" key="1">
    <citation type="submission" date="2020-09" db="EMBL/GenBank/DDBJ databases">
        <title>Secondary metabolite and genome analysis of marine Streptomyces chumphonensis KK1-2T.</title>
        <authorList>
            <person name="Phongsopitanun W."/>
            <person name="Kanchanasin P."/>
            <person name="Pittayakhajonwut P."/>
            <person name="Suwanborirux K."/>
            <person name="Tanasupawat S."/>
        </authorList>
    </citation>
    <scope>NUCLEOTIDE SEQUENCE</scope>
    <source>
        <strain evidence="1">KK1-2</strain>
    </source>
</reference>
<name>A0A927EX55_9ACTN</name>
<evidence type="ECO:0000313" key="1">
    <source>
        <dbReference type="EMBL" id="MBD3930627.1"/>
    </source>
</evidence>
<dbReference type="AlphaFoldDB" id="A0A927EX55"/>
<sequence>MLQLDDVRFETMRRLHDMNKARPWDSEYLDVLDTALSLTLGEERVVENPDQLCRNVIRDARRTIRRSQATSRENAARRPLADASRRRVLAVSFDGAPAAEMVTYDTPEARALVTETVRELAAFASTLGPHGVGCLQGMLDMMTVPESAQHTGVSVATVERARRAVRNHARTLICFAA</sequence>
<proteinExistence type="predicted"/>
<comment type="caution">
    <text evidence="1">The sequence shown here is derived from an EMBL/GenBank/DDBJ whole genome shotgun (WGS) entry which is preliminary data.</text>
</comment>
<accession>A0A927EX55</accession>